<name>A0A9W9DVP7_9AGAR</name>
<organism evidence="2 3">
    <name type="scientific">Lentinula lateritia</name>
    <dbReference type="NCBI Taxonomy" id="40482"/>
    <lineage>
        <taxon>Eukaryota</taxon>
        <taxon>Fungi</taxon>
        <taxon>Dikarya</taxon>
        <taxon>Basidiomycota</taxon>
        <taxon>Agaricomycotina</taxon>
        <taxon>Agaricomycetes</taxon>
        <taxon>Agaricomycetidae</taxon>
        <taxon>Agaricales</taxon>
        <taxon>Marasmiineae</taxon>
        <taxon>Omphalotaceae</taxon>
        <taxon>Lentinula</taxon>
    </lineage>
</organism>
<feature type="domain" description="BTB" evidence="1">
    <location>
        <begin position="9"/>
        <end position="69"/>
    </location>
</feature>
<dbReference type="Pfam" id="PF00651">
    <property type="entry name" value="BTB"/>
    <property type="match status" value="1"/>
</dbReference>
<dbReference type="AlphaFoldDB" id="A0A9W9DVP7"/>
<proteinExistence type="predicted"/>
<reference evidence="2" key="1">
    <citation type="submission" date="2022-08" db="EMBL/GenBank/DDBJ databases">
        <authorList>
            <consortium name="DOE Joint Genome Institute"/>
            <person name="Min B."/>
            <person name="Riley R."/>
            <person name="Sierra-Patev S."/>
            <person name="Naranjo-Ortiz M."/>
            <person name="Looney B."/>
            <person name="Konkel Z."/>
            <person name="Slot J.C."/>
            <person name="Sakamoto Y."/>
            <person name="Steenwyk J.L."/>
            <person name="Rokas A."/>
            <person name="Carro J."/>
            <person name="Camarero S."/>
            <person name="Ferreira P."/>
            <person name="Molpeceres G."/>
            <person name="Ruiz-Duenas F.J."/>
            <person name="Serrano A."/>
            <person name="Henrissat B."/>
            <person name="Drula E."/>
            <person name="Hughes K.W."/>
            <person name="Mata J.L."/>
            <person name="Ishikawa N.K."/>
            <person name="Vargas-Isla R."/>
            <person name="Ushijima S."/>
            <person name="Smith C.A."/>
            <person name="Ahrendt S."/>
            <person name="Andreopoulos W."/>
            <person name="He G."/>
            <person name="Labutti K."/>
            <person name="Lipzen A."/>
            <person name="Ng V."/>
            <person name="Sandor L."/>
            <person name="Barry K."/>
            <person name="Martinez A.T."/>
            <person name="Xiao Y."/>
            <person name="Gibbons J.G."/>
            <person name="Terashima K."/>
            <person name="Hibbett D.S."/>
            <person name="Grigoriev I.V."/>
        </authorList>
    </citation>
    <scope>NUCLEOTIDE SEQUENCE</scope>
    <source>
        <strain evidence="2">Sp2 HRB7682 ss15</strain>
    </source>
</reference>
<dbReference type="InterPro" id="IPR000210">
    <property type="entry name" value="BTB/POZ_dom"/>
</dbReference>
<gene>
    <name evidence="2" type="ORF">C8J55DRAFT_423016</name>
</gene>
<dbReference type="InterPro" id="IPR011333">
    <property type="entry name" value="SKP1/BTB/POZ_sf"/>
</dbReference>
<feature type="non-terminal residue" evidence="2">
    <location>
        <position position="167"/>
    </location>
</feature>
<dbReference type="PROSITE" id="PS50097">
    <property type="entry name" value="BTB"/>
    <property type="match status" value="1"/>
</dbReference>
<accession>A0A9W9DVP7</accession>
<dbReference type="SUPFAM" id="SSF54695">
    <property type="entry name" value="POZ domain"/>
    <property type="match status" value="1"/>
</dbReference>
<sequence>MTKDDAFYHDYRVFLAENHLFQIPIRFLAAESEYFRARMDHNDGLTEENPIRLDSDVSPEDFRQLLRVLSPAFNAEPEVLSLSQWLSVLKLVKKWDMDEVRGYAISAIEKLPNVDPVDKIVLARTYDIPTWLVPSFNEILQRPQSLTESDIEKLGIPTTVRLVKLRD</sequence>
<protein>
    <recommendedName>
        <fullName evidence="1">BTB domain-containing protein</fullName>
    </recommendedName>
</protein>
<dbReference type="EMBL" id="JANVFS010000008">
    <property type="protein sequence ID" value="KAJ4488794.1"/>
    <property type="molecule type" value="Genomic_DNA"/>
</dbReference>
<evidence type="ECO:0000313" key="3">
    <source>
        <dbReference type="Proteomes" id="UP001150238"/>
    </source>
</evidence>
<evidence type="ECO:0000313" key="2">
    <source>
        <dbReference type="EMBL" id="KAJ4488794.1"/>
    </source>
</evidence>
<evidence type="ECO:0000259" key="1">
    <source>
        <dbReference type="PROSITE" id="PS50097"/>
    </source>
</evidence>
<comment type="caution">
    <text evidence="2">The sequence shown here is derived from an EMBL/GenBank/DDBJ whole genome shotgun (WGS) entry which is preliminary data.</text>
</comment>
<dbReference type="Gene3D" id="3.30.710.10">
    <property type="entry name" value="Potassium Channel Kv1.1, Chain A"/>
    <property type="match status" value="1"/>
</dbReference>
<dbReference type="CDD" id="cd18186">
    <property type="entry name" value="BTB_POZ_ZBTB_KLHL-like"/>
    <property type="match status" value="1"/>
</dbReference>
<reference evidence="2" key="2">
    <citation type="journal article" date="2023" name="Proc. Natl. Acad. Sci. U.S.A.">
        <title>A global phylogenomic analysis of the shiitake genus Lentinula.</title>
        <authorList>
            <person name="Sierra-Patev S."/>
            <person name="Min B."/>
            <person name="Naranjo-Ortiz M."/>
            <person name="Looney B."/>
            <person name="Konkel Z."/>
            <person name="Slot J.C."/>
            <person name="Sakamoto Y."/>
            <person name="Steenwyk J.L."/>
            <person name="Rokas A."/>
            <person name="Carro J."/>
            <person name="Camarero S."/>
            <person name="Ferreira P."/>
            <person name="Molpeceres G."/>
            <person name="Ruiz-Duenas F.J."/>
            <person name="Serrano A."/>
            <person name="Henrissat B."/>
            <person name="Drula E."/>
            <person name="Hughes K.W."/>
            <person name="Mata J.L."/>
            <person name="Ishikawa N.K."/>
            <person name="Vargas-Isla R."/>
            <person name="Ushijima S."/>
            <person name="Smith C.A."/>
            <person name="Donoghue J."/>
            <person name="Ahrendt S."/>
            <person name="Andreopoulos W."/>
            <person name="He G."/>
            <person name="LaButti K."/>
            <person name="Lipzen A."/>
            <person name="Ng V."/>
            <person name="Riley R."/>
            <person name="Sandor L."/>
            <person name="Barry K."/>
            <person name="Martinez A.T."/>
            <person name="Xiao Y."/>
            <person name="Gibbons J.G."/>
            <person name="Terashima K."/>
            <person name="Grigoriev I.V."/>
            <person name="Hibbett D."/>
        </authorList>
    </citation>
    <scope>NUCLEOTIDE SEQUENCE</scope>
    <source>
        <strain evidence="2">Sp2 HRB7682 ss15</strain>
    </source>
</reference>
<dbReference type="Proteomes" id="UP001150238">
    <property type="component" value="Unassembled WGS sequence"/>
</dbReference>